<reference evidence="9" key="1">
    <citation type="submission" date="2020-08" db="EMBL/GenBank/DDBJ databases">
        <title>Multicomponent nature underlies the extraordinary mechanical properties of spider dragline silk.</title>
        <authorList>
            <person name="Kono N."/>
            <person name="Nakamura H."/>
            <person name="Mori M."/>
            <person name="Yoshida Y."/>
            <person name="Ohtoshi R."/>
            <person name="Malay A.D."/>
            <person name="Moran D.A.P."/>
            <person name="Tomita M."/>
            <person name="Numata K."/>
            <person name="Arakawa K."/>
        </authorList>
    </citation>
    <scope>NUCLEOTIDE SEQUENCE</scope>
</reference>
<name>A0A8X6YP53_9ARAC</name>
<dbReference type="InterPro" id="IPR023395">
    <property type="entry name" value="MCP_dom_sf"/>
</dbReference>
<dbReference type="OrthoDB" id="270584at2759"/>
<evidence type="ECO:0000256" key="5">
    <source>
        <dbReference type="ARBA" id="ARBA00022737"/>
    </source>
</evidence>
<dbReference type="AlphaFoldDB" id="A0A8X6YP53"/>
<organism evidence="9 10">
    <name type="scientific">Trichonephila inaurata madagascariensis</name>
    <dbReference type="NCBI Taxonomy" id="2747483"/>
    <lineage>
        <taxon>Eukaryota</taxon>
        <taxon>Metazoa</taxon>
        <taxon>Ecdysozoa</taxon>
        <taxon>Arthropoda</taxon>
        <taxon>Chelicerata</taxon>
        <taxon>Arachnida</taxon>
        <taxon>Araneae</taxon>
        <taxon>Araneomorphae</taxon>
        <taxon>Entelegynae</taxon>
        <taxon>Araneoidea</taxon>
        <taxon>Nephilidae</taxon>
        <taxon>Trichonephila</taxon>
        <taxon>Trichonephila inaurata</taxon>
    </lineage>
</organism>
<feature type="repeat" description="Solcar" evidence="7">
    <location>
        <begin position="1"/>
        <end position="61"/>
    </location>
</feature>
<gene>
    <name evidence="9" type="primary">slc25a42</name>
    <name evidence="9" type="ORF">TNIN_7761</name>
</gene>
<comment type="similarity">
    <text evidence="2 8">Belongs to the mitochondrial carrier (TC 2.A.29) family.</text>
</comment>
<evidence type="ECO:0000313" key="9">
    <source>
        <dbReference type="EMBL" id="GFY74476.1"/>
    </source>
</evidence>
<comment type="caution">
    <text evidence="9">The sequence shown here is derived from an EMBL/GenBank/DDBJ whole genome shotgun (WGS) entry which is preliminary data.</text>
</comment>
<dbReference type="Proteomes" id="UP000886998">
    <property type="component" value="Unassembled WGS sequence"/>
</dbReference>
<sequence>MDSNFVFMHVSIQYNSLVQVFVKTWRTEGCATLYRGYAPTLLGVIPYSGTSFFTYETLKRLHSERTNDRSVHPTERLIFGAIAGMLGQSASYPLDIVRRRMQTASLTGSEYSTIRSTINKVISEEGLIKGLYKGLSLNWIKGPIAVGISFTTFDLTNNFLKNCSFLNSGIVSPIG</sequence>
<evidence type="ECO:0000256" key="4">
    <source>
        <dbReference type="ARBA" id="ARBA00022692"/>
    </source>
</evidence>
<keyword evidence="3 8" id="KW-0813">Transport</keyword>
<keyword evidence="4 7" id="KW-0812">Transmembrane</keyword>
<keyword evidence="5" id="KW-0677">Repeat</keyword>
<dbReference type="InterPro" id="IPR002067">
    <property type="entry name" value="MCP"/>
</dbReference>
<proteinExistence type="inferred from homology"/>
<accession>A0A8X6YP53</accession>
<evidence type="ECO:0000313" key="10">
    <source>
        <dbReference type="Proteomes" id="UP000886998"/>
    </source>
</evidence>
<feature type="repeat" description="Solcar" evidence="7">
    <location>
        <begin position="71"/>
        <end position="159"/>
    </location>
</feature>
<dbReference type="EMBL" id="BMAV01020772">
    <property type="protein sequence ID" value="GFY74476.1"/>
    <property type="molecule type" value="Genomic_DNA"/>
</dbReference>
<dbReference type="PRINTS" id="PR00926">
    <property type="entry name" value="MITOCARRIER"/>
</dbReference>
<keyword evidence="6 7" id="KW-0472">Membrane</keyword>
<dbReference type="GO" id="GO:0055085">
    <property type="term" value="P:transmembrane transport"/>
    <property type="evidence" value="ECO:0007669"/>
    <property type="project" value="InterPro"/>
</dbReference>
<dbReference type="GO" id="GO:0016020">
    <property type="term" value="C:membrane"/>
    <property type="evidence" value="ECO:0007669"/>
    <property type="project" value="UniProtKB-SubCell"/>
</dbReference>
<comment type="subcellular location">
    <subcellularLocation>
        <location evidence="1">Membrane</location>
        <topology evidence="1">Multi-pass membrane protein</topology>
    </subcellularLocation>
</comment>
<evidence type="ECO:0000256" key="7">
    <source>
        <dbReference type="PROSITE-ProRule" id="PRU00282"/>
    </source>
</evidence>
<evidence type="ECO:0000256" key="8">
    <source>
        <dbReference type="RuleBase" id="RU000488"/>
    </source>
</evidence>
<dbReference type="PANTHER" id="PTHR24089">
    <property type="entry name" value="SOLUTE CARRIER FAMILY 25"/>
    <property type="match status" value="1"/>
</dbReference>
<dbReference type="Pfam" id="PF00153">
    <property type="entry name" value="Mito_carr"/>
    <property type="match status" value="2"/>
</dbReference>
<evidence type="ECO:0000256" key="2">
    <source>
        <dbReference type="ARBA" id="ARBA00006375"/>
    </source>
</evidence>
<dbReference type="InterPro" id="IPR018108">
    <property type="entry name" value="MCP_transmembrane"/>
</dbReference>
<keyword evidence="10" id="KW-1185">Reference proteome</keyword>
<protein>
    <submittedName>
        <fullName evidence="9">Mitochondrial coenzyme A transporter SLC25A42</fullName>
    </submittedName>
</protein>
<evidence type="ECO:0000256" key="6">
    <source>
        <dbReference type="ARBA" id="ARBA00023136"/>
    </source>
</evidence>
<evidence type="ECO:0000256" key="3">
    <source>
        <dbReference type="ARBA" id="ARBA00022448"/>
    </source>
</evidence>
<dbReference type="Gene3D" id="1.50.40.10">
    <property type="entry name" value="Mitochondrial carrier domain"/>
    <property type="match status" value="1"/>
</dbReference>
<dbReference type="PROSITE" id="PS50920">
    <property type="entry name" value="SOLCAR"/>
    <property type="match status" value="2"/>
</dbReference>
<dbReference type="SUPFAM" id="SSF103506">
    <property type="entry name" value="Mitochondrial carrier"/>
    <property type="match status" value="1"/>
</dbReference>
<evidence type="ECO:0000256" key="1">
    <source>
        <dbReference type="ARBA" id="ARBA00004141"/>
    </source>
</evidence>